<keyword evidence="6 13" id="KW-0808">Transferase</keyword>
<dbReference type="PROSITE" id="PS51163">
    <property type="entry name" value="YRDC"/>
    <property type="match status" value="1"/>
</dbReference>
<feature type="binding site" evidence="14">
    <location>
        <position position="124"/>
    </location>
    <ligand>
        <name>L-threonine</name>
        <dbReference type="ChEBI" id="CHEBI:57926"/>
    </ligand>
</feature>
<feature type="binding site" evidence="14">
    <location>
        <position position="144"/>
    </location>
    <ligand>
        <name>ATP</name>
        <dbReference type="ChEBI" id="CHEBI:30616"/>
    </ligand>
</feature>
<dbReference type="Gene3D" id="3.90.870.10">
    <property type="entry name" value="DHBP synthase"/>
    <property type="match status" value="1"/>
</dbReference>
<comment type="subcellular location">
    <subcellularLocation>
        <location evidence="1 13">Cytoplasm</location>
    </subcellularLocation>
</comment>
<evidence type="ECO:0000256" key="2">
    <source>
        <dbReference type="ARBA" id="ARBA00007663"/>
    </source>
</evidence>
<dbReference type="GO" id="GO:0008033">
    <property type="term" value="P:tRNA processing"/>
    <property type="evidence" value="ECO:0007669"/>
    <property type="project" value="UniProtKB-KW"/>
</dbReference>
<dbReference type="GO" id="GO:0061710">
    <property type="term" value="F:L-threonylcarbamoyladenylate synthase"/>
    <property type="evidence" value="ECO:0007669"/>
    <property type="project" value="UniProtKB-EC"/>
</dbReference>
<evidence type="ECO:0000256" key="5">
    <source>
        <dbReference type="ARBA" id="ARBA00022490"/>
    </source>
</evidence>
<dbReference type="RefSeq" id="WP_099644027.1">
    <property type="nucleotide sequence ID" value="NZ_NKHF01000105.1"/>
</dbReference>
<dbReference type="InterPro" id="IPR050156">
    <property type="entry name" value="TC-AMP_synthase_SUA5"/>
</dbReference>
<dbReference type="GO" id="GO:0003725">
    <property type="term" value="F:double-stranded RNA binding"/>
    <property type="evidence" value="ECO:0007669"/>
    <property type="project" value="UniProtKB-UniRule"/>
</dbReference>
<dbReference type="OrthoDB" id="9814580at2"/>
<dbReference type="InterPro" id="IPR010923">
    <property type="entry name" value="T(6)A37_SUA5"/>
</dbReference>
<reference evidence="17" key="1">
    <citation type="journal article" date="2019" name="Genome Announc.">
        <title>Draft Genome Sequence of Pseudoalteromonas piscicida Strain 36Y ROTHPW, an Hypersaline Seawater Isolate from the South Coast of Sonora, Mexico.</title>
        <authorList>
            <person name="Sanchez-Diaz R."/>
            <person name="Molina-Garza Z.J."/>
            <person name="Cruz-Suarez L.E."/>
            <person name="Selvin J."/>
            <person name="Kiran G.S."/>
            <person name="Ibarra-Gamez J.C."/>
            <person name="Gomez-Gil B."/>
            <person name="Galaviz-Silva L."/>
        </authorList>
    </citation>
    <scope>NUCLEOTIDE SEQUENCE [LARGE SCALE GENOMIC DNA]</scope>
    <source>
        <strain evidence="17">36Y_RITHPW</strain>
    </source>
</reference>
<dbReference type="InterPro" id="IPR038385">
    <property type="entry name" value="Sua5/YwlC_C"/>
</dbReference>
<dbReference type="NCBIfam" id="TIGR00057">
    <property type="entry name" value="L-threonylcarbamoyladenylate synthase"/>
    <property type="match status" value="1"/>
</dbReference>
<dbReference type="InterPro" id="IPR017945">
    <property type="entry name" value="DHBP_synth_RibB-like_a/b_dom"/>
</dbReference>
<dbReference type="GO" id="GO:0005524">
    <property type="term" value="F:ATP binding"/>
    <property type="evidence" value="ECO:0007669"/>
    <property type="project" value="UniProtKB-UniRule"/>
</dbReference>
<evidence type="ECO:0000259" key="15">
    <source>
        <dbReference type="PROSITE" id="PS51163"/>
    </source>
</evidence>
<keyword evidence="5 13" id="KW-0963">Cytoplasm</keyword>
<name>A0A2A5JJV6_PSEO7</name>
<keyword evidence="17" id="KW-1185">Reference proteome</keyword>
<dbReference type="Proteomes" id="UP000228621">
    <property type="component" value="Unassembled WGS sequence"/>
</dbReference>
<feature type="binding site" evidence="14">
    <location>
        <position position="61"/>
    </location>
    <ligand>
        <name>ATP</name>
        <dbReference type="ChEBI" id="CHEBI:30616"/>
    </ligand>
</feature>
<evidence type="ECO:0000256" key="6">
    <source>
        <dbReference type="ARBA" id="ARBA00022679"/>
    </source>
</evidence>
<dbReference type="PANTHER" id="PTHR17490:SF16">
    <property type="entry name" value="THREONYLCARBAMOYL-AMP SYNTHASE"/>
    <property type="match status" value="1"/>
</dbReference>
<feature type="binding site" evidence="14">
    <location>
        <position position="198"/>
    </location>
    <ligand>
        <name>ATP</name>
        <dbReference type="ChEBI" id="CHEBI:30616"/>
    </ligand>
</feature>
<comment type="caution">
    <text evidence="16">The sequence shown here is derived from an EMBL/GenBank/DDBJ whole genome shotgun (WGS) entry which is preliminary data.</text>
</comment>
<evidence type="ECO:0000256" key="8">
    <source>
        <dbReference type="ARBA" id="ARBA00022695"/>
    </source>
</evidence>
<evidence type="ECO:0000256" key="9">
    <source>
        <dbReference type="ARBA" id="ARBA00022741"/>
    </source>
</evidence>
<evidence type="ECO:0000256" key="7">
    <source>
        <dbReference type="ARBA" id="ARBA00022694"/>
    </source>
</evidence>
<feature type="binding site" evidence="14">
    <location>
        <position position="120"/>
    </location>
    <ligand>
        <name>ATP</name>
        <dbReference type="ChEBI" id="CHEBI:30616"/>
    </ligand>
</feature>
<evidence type="ECO:0000256" key="12">
    <source>
        <dbReference type="ARBA" id="ARBA00048366"/>
    </source>
</evidence>
<feature type="binding site" evidence="14">
    <location>
        <position position="184"/>
    </location>
    <ligand>
        <name>L-threonine</name>
        <dbReference type="ChEBI" id="CHEBI:57926"/>
    </ligand>
</feature>
<dbReference type="GO" id="GO:0005737">
    <property type="term" value="C:cytoplasm"/>
    <property type="evidence" value="ECO:0007669"/>
    <property type="project" value="UniProtKB-SubCell"/>
</dbReference>
<keyword evidence="9 13" id="KW-0547">Nucleotide-binding</keyword>
<feature type="domain" description="YrdC-like" evidence="15">
    <location>
        <begin position="16"/>
        <end position="202"/>
    </location>
</feature>
<organism evidence="16 17">
    <name type="scientific">Pseudoalteromonas piscicida</name>
    <dbReference type="NCBI Taxonomy" id="43662"/>
    <lineage>
        <taxon>Bacteria</taxon>
        <taxon>Pseudomonadati</taxon>
        <taxon>Pseudomonadota</taxon>
        <taxon>Gammaproteobacteria</taxon>
        <taxon>Alteromonadales</taxon>
        <taxon>Pseudoalteromonadaceae</taxon>
        <taxon>Pseudoalteromonas</taxon>
    </lineage>
</organism>
<dbReference type="EC" id="2.7.7.87" evidence="3 13"/>
<evidence type="ECO:0000256" key="1">
    <source>
        <dbReference type="ARBA" id="ARBA00004496"/>
    </source>
</evidence>
<sequence>MGETSLNTLHLLATDPTAVVQAAELARDGQLVAVPTETVYGLAADANQPDAVKKIFAAKGRPADHPLIVHVADKSLVPQWAEALPNYFETLATAFWPGPLTIVAKKQPHVSDIVTGGHATVGIRVPDHPAMLALLKQLNSGLAAPSANPYKKISPTTAEQVLFGLSGKIAAVLDGGPCEVGLESTIVDISSATPRILRAGPITKAELESVLKMEVEEPDVHTVAVPGNVKAHYQPSKRLTVLSTEALISRLSNCEHNTGVLYYSSKVATLVAEKELVDLKLGAEKAKYAQGLYYGLHQLDQSSATEILLEAPPSTAKWRDVNDRLMRAAAQ</sequence>
<proteinExistence type="inferred from homology"/>
<dbReference type="AlphaFoldDB" id="A0A2A5JJV6"/>
<dbReference type="GO" id="GO:0006450">
    <property type="term" value="P:regulation of translational fidelity"/>
    <property type="evidence" value="ECO:0007669"/>
    <property type="project" value="TreeGrafter"/>
</dbReference>
<dbReference type="EMBL" id="NKHF01000105">
    <property type="protein sequence ID" value="PCK29725.1"/>
    <property type="molecule type" value="Genomic_DNA"/>
</dbReference>
<dbReference type="Pfam" id="PF01300">
    <property type="entry name" value="Sua5_yciO_yrdC"/>
    <property type="match status" value="1"/>
</dbReference>
<evidence type="ECO:0000256" key="13">
    <source>
        <dbReference type="PIRNR" id="PIRNR004930"/>
    </source>
</evidence>
<feature type="binding site" evidence="14">
    <location>
        <position position="233"/>
    </location>
    <ligand>
        <name>ATP</name>
        <dbReference type="ChEBI" id="CHEBI:30616"/>
    </ligand>
</feature>
<dbReference type="FunFam" id="3.90.870.10:FF:000009">
    <property type="entry name" value="Threonylcarbamoyl-AMP synthase, putative"/>
    <property type="match status" value="1"/>
</dbReference>
<dbReference type="SUPFAM" id="SSF55821">
    <property type="entry name" value="YrdC/RibB"/>
    <property type="match status" value="1"/>
</dbReference>
<protein>
    <recommendedName>
        <fullName evidence="4 13">Threonylcarbamoyl-AMP synthase</fullName>
        <shortName evidence="13">TC-AMP synthase</shortName>
        <ecNumber evidence="3 13">2.7.7.87</ecNumber>
    </recommendedName>
    <alternativeName>
        <fullName evidence="11 13">L-threonylcarbamoyladenylate synthase</fullName>
    </alternativeName>
</protein>
<dbReference type="GO" id="GO:0000049">
    <property type="term" value="F:tRNA binding"/>
    <property type="evidence" value="ECO:0007669"/>
    <property type="project" value="TreeGrafter"/>
</dbReference>
<comment type="function">
    <text evidence="13">Required for the formation of a threonylcarbamoyl group on adenosine at position 37 (t(6)A37) in tRNAs that read codons beginning with adenine.</text>
</comment>
<dbReference type="InterPro" id="IPR005145">
    <property type="entry name" value="Sua5_C"/>
</dbReference>
<feature type="binding site" evidence="14">
    <location>
        <position position="154"/>
    </location>
    <ligand>
        <name>ATP</name>
        <dbReference type="ChEBI" id="CHEBI:30616"/>
    </ligand>
</feature>
<keyword evidence="7 13" id="KW-0819">tRNA processing</keyword>
<dbReference type="PANTHER" id="PTHR17490">
    <property type="entry name" value="SUA5"/>
    <property type="match status" value="1"/>
</dbReference>
<accession>A0A2A5JJV6</accession>
<gene>
    <name evidence="16" type="ORF">CEX98_21380</name>
</gene>
<feature type="binding site" evidence="14">
    <location>
        <position position="146"/>
    </location>
    <ligand>
        <name>ATP</name>
        <dbReference type="ChEBI" id="CHEBI:30616"/>
    </ligand>
</feature>
<dbReference type="PIRSF" id="PIRSF004930">
    <property type="entry name" value="Tln_factor_SUA5"/>
    <property type="match status" value="1"/>
</dbReference>
<feature type="binding site" evidence="14">
    <location>
        <position position="38"/>
    </location>
    <ligand>
        <name>L-threonine</name>
        <dbReference type="ChEBI" id="CHEBI:57926"/>
    </ligand>
</feature>
<evidence type="ECO:0000256" key="14">
    <source>
        <dbReference type="PIRSR" id="PIRSR004930-1"/>
    </source>
</evidence>
<dbReference type="Pfam" id="PF03481">
    <property type="entry name" value="Sua5_C"/>
    <property type="match status" value="1"/>
</dbReference>
<evidence type="ECO:0000256" key="3">
    <source>
        <dbReference type="ARBA" id="ARBA00012584"/>
    </source>
</evidence>
<feature type="binding site" evidence="14">
    <location>
        <position position="70"/>
    </location>
    <ligand>
        <name>L-threonine</name>
        <dbReference type="ChEBI" id="CHEBI:57926"/>
    </ligand>
</feature>
<keyword evidence="8 13" id="KW-0548">Nucleotidyltransferase</keyword>
<keyword evidence="10 13" id="KW-0067">ATP-binding</keyword>
<evidence type="ECO:0000313" key="16">
    <source>
        <dbReference type="EMBL" id="PCK29725.1"/>
    </source>
</evidence>
<evidence type="ECO:0000256" key="11">
    <source>
        <dbReference type="ARBA" id="ARBA00029774"/>
    </source>
</evidence>
<dbReference type="InterPro" id="IPR006070">
    <property type="entry name" value="Sua5-like_dom"/>
</dbReference>
<dbReference type="Gene3D" id="3.40.50.11030">
    <property type="entry name" value="Threonylcarbamoyl-AMP synthase, C-terminal domain"/>
    <property type="match status" value="1"/>
</dbReference>
<evidence type="ECO:0000256" key="10">
    <source>
        <dbReference type="ARBA" id="ARBA00022840"/>
    </source>
</evidence>
<comment type="similarity">
    <text evidence="2 13">Belongs to the SUA5 family.</text>
</comment>
<evidence type="ECO:0000256" key="4">
    <source>
        <dbReference type="ARBA" id="ARBA00015492"/>
    </source>
</evidence>
<comment type="catalytic activity">
    <reaction evidence="12 13">
        <text>L-threonine + hydrogencarbonate + ATP = L-threonylcarbamoyladenylate + diphosphate + H2O</text>
        <dbReference type="Rhea" id="RHEA:36407"/>
        <dbReference type="ChEBI" id="CHEBI:15377"/>
        <dbReference type="ChEBI" id="CHEBI:17544"/>
        <dbReference type="ChEBI" id="CHEBI:30616"/>
        <dbReference type="ChEBI" id="CHEBI:33019"/>
        <dbReference type="ChEBI" id="CHEBI:57926"/>
        <dbReference type="ChEBI" id="CHEBI:73682"/>
        <dbReference type="EC" id="2.7.7.87"/>
    </reaction>
</comment>
<evidence type="ECO:0000313" key="17">
    <source>
        <dbReference type="Proteomes" id="UP000228621"/>
    </source>
</evidence>